<organism evidence="1 2">
    <name type="scientific">Chenopodium quinoa</name>
    <name type="common">Quinoa</name>
    <dbReference type="NCBI Taxonomy" id="63459"/>
    <lineage>
        <taxon>Eukaryota</taxon>
        <taxon>Viridiplantae</taxon>
        <taxon>Streptophyta</taxon>
        <taxon>Embryophyta</taxon>
        <taxon>Tracheophyta</taxon>
        <taxon>Spermatophyta</taxon>
        <taxon>Magnoliopsida</taxon>
        <taxon>eudicotyledons</taxon>
        <taxon>Gunneridae</taxon>
        <taxon>Pentapetalae</taxon>
        <taxon>Caryophyllales</taxon>
        <taxon>Chenopodiaceae</taxon>
        <taxon>Chenopodioideae</taxon>
        <taxon>Atripliceae</taxon>
        <taxon>Chenopodium</taxon>
    </lineage>
</organism>
<dbReference type="Proteomes" id="UP000596660">
    <property type="component" value="Unplaced"/>
</dbReference>
<dbReference type="EnsemblPlants" id="AUR62007147-RA">
    <property type="protein sequence ID" value="AUR62007147-RA:cds"/>
    <property type="gene ID" value="AUR62007147"/>
</dbReference>
<name>A0A803L5K8_CHEQI</name>
<reference evidence="1" key="1">
    <citation type="journal article" date="2017" name="Nature">
        <title>The genome of Chenopodium quinoa.</title>
        <authorList>
            <person name="Jarvis D.E."/>
            <person name="Ho Y.S."/>
            <person name="Lightfoot D.J."/>
            <person name="Schmoeckel S.M."/>
            <person name="Li B."/>
            <person name="Borm T.J.A."/>
            <person name="Ohyanagi H."/>
            <person name="Mineta K."/>
            <person name="Michell C.T."/>
            <person name="Saber N."/>
            <person name="Kharbatia N.M."/>
            <person name="Rupper R.R."/>
            <person name="Sharp A.R."/>
            <person name="Dally N."/>
            <person name="Boughton B.A."/>
            <person name="Woo Y.H."/>
            <person name="Gao G."/>
            <person name="Schijlen E.G.W.M."/>
            <person name="Guo X."/>
            <person name="Momin A.A."/>
            <person name="Negrao S."/>
            <person name="Al-Babili S."/>
            <person name="Gehring C."/>
            <person name="Roessner U."/>
            <person name="Jung C."/>
            <person name="Murphy K."/>
            <person name="Arold S.T."/>
            <person name="Gojobori T."/>
            <person name="van der Linden C.G."/>
            <person name="van Loo E.N."/>
            <person name="Jellen E.N."/>
            <person name="Maughan P.J."/>
            <person name="Tester M."/>
        </authorList>
    </citation>
    <scope>NUCLEOTIDE SEQUENCE [LARGE SCALE GENOMIC DNA]</scope>
    <source>
        <strain evidence="1">cv. PI 614886</strain>
    </source>
</reference>
<reference evidence="1" key="2">
    <citation type="submission" date="2021-03" db="UniProtKB">
        <authorList>
            <consortium name="EnsemblPlants"/>
        </authorList>
    </citation>
    <scope>IDENTIFICATION</scope>
</reference>
<dbReference type="Gramene" id="AUR62007147-RA">
    <property type="protein sequence ID" value="AUR62007147-RA:cds"/>
    <property type="gene ID" value="AUR62007147"/>
</dbReference>
<proteinExistence type="predicted"/>
<evidence type="ECO:0000313" key="1">
    <source>
        <dbReference type="EnsemblPlants" id="AUR62007147-RA:cds"/>
    </source>
</evidence>
<keyword evidence="2" id="KW-1185">Reference proteome</keyword>
<dbReference type="AlphaFoldDB" id="A0A803L5K8"/>
<accession>A0A803L5K8</accession>
<evidence type="ECO:0000313" key="2">
    <source>
        <dbReference type="Proteomes" id="UP000596660"/>
    </source>
</evidence>
<sequence length="85" mass="9340">MHRSSSNTRVADEYYRNSSSFFSSSPLPIDVDVISNKPGSIAARIEGLQAAGAVGIDGTQNTVHLELEEHDLLHQHRTIDKNHSI</sequence>
<protein>
    <submittedName>
        <fullName evidence="1">Uncharacterized protein</fullName>
    </submittedName>
</protein>